<dbReference type="InterPro" id="IPR036855">
    <property type="entry name" value="Znf_CCCH_sf"/>
</dbReference>
<evidence type="ECO:0000256" key="2">
    <source>
        <dbReference type="ARBA" id="ARBA00022737"/>
    </source>
</evidence>
<feature type="zinc finger region" description="C3H1-type" evidence="5">
    <location>
        <begin position="42"/>
        <end position="69"/>
    </location>
</feature>
<dbReference type="Proteomes" id="UP001445335">
    <property type="component" value="Unassembled WGS sequence"/>
</dbReference>
<keyword evidence="2" id="KW-0677">Repeat</keyword>
<feature type="compositionally biased region" description="Pro residues" evidence="6">
    <location>
        <begin position="285"/>
        <end position="303"/>
    </location>
</feature>
<sequence>MVGPGQALNTQAMEAMRQRMLQQQGASDTASTSGPARQESVFYKTLLCPKWKEGRCTFGDKCTYAHGDKELRALPPEGFKLMEQRERQLKAAEAGAARSPARAGPGPPPNPPPGSGPPGGGMGPLPPGGGGMMGGMMGMGSVPMGGGAMMGGGMMGGPMGRPMGVPMLGGPMAAMLGARGMMGPGGMLGGPGMGMVGPPGMMLGPSLMGPRPPAGPPPPQLAGDAGAGVPEAARLRPKVCRQYMSSGACSYGDRCQFSHNPDDDPRGAPGLRAALAAAAAAAAAPPGPRPPPGPPPGPPPPGHPAGLARAGPQLLRSGLELPGMSDVNAAAAAAVPARERLRAQCVLLGASGATAAEVGPAAMAAASAALRSGAAFRASPYADALVL</sequence>
<evidence type="ECO:0000256" key="3">
    <source>
        <dbReference type="ARBA" id="ARBA00022771"/>
    </source>
</evidence>
<feature type="region of interest" description="Disordered" evidence="6">
    <location>
        <begin position="275"/>
        <end position="310"/>
    </location>
</feature>
<dbReference type="SMART" id="SM00356">
    <property type="entry name" value="ZnF_C3H1"/>
    <property type="match status" value="2"/>
</dbReference>
<evidence type="ECO:0000259" key="7">
    <source>
        <dbReference type="PROSITE" id="PS50103"/>
    </source>
</evidence>
<dbReference type="InterPro" id="IPR045877">
    <property type="entry name" value="ZFP36-like"/>
</dbReference>
<dbReference type="FunFam" id="4.10.1000.10:FF:000003">
    <property type="entry name" value="Zinc finger CCCH domain-containing protein"/>
    <property type="match status" value="1"/>
</dbReference>
<dbReference type="GO" id="GO:0003729">
    <property type="term" value="F:mRNA binding"/>
    <property type="evidence" value="ECO:0007669"/>
    <property type="project" value="InterPro"/>
</dbReference>
<reference evidence="8 9" key="1">
    <citation type="journal article" date="2024" name="Nat. Commun.">
        <title>Phylogenomics reveals the evolutionary origins of lichenization in chlorophyte algae.</title>
        <authorList>
            <person name="Puginier C."/>
            <person name="Libourel C."/>
            <person name="Otte J."/>
            <person name="Skaloud P."/>
            <person name="Haon M."/>
            <person name="Grisel S."/>
            <person name="Petersen M."/>
            <person name="Berrin J.G."/>
            <person name="Delaux P.M."/>
            <person name="Dal Grande F."/>
            <person name="Keller J."/>
        </authorList>
    </citation>
    <scope>NUCLEOTIDE SEQUENCE [LARGE SCALE GENOMIC DNA]</scope>
    <source>
        <strain evidence="8 9">SAG 245.80</strain>
    </source>
</reference>
<evidence type="ECO:0000256" key="1">
    <source>
        <dbReference type="ARBA" id="ARBA00022723"/>
    </source>
</evidence>
<feature type="region of interest" description="Disordered" evidence="6">
    <location>
        <begin position="86"/>
        <end position="134"/>
    </location>
</feature>
<organism evidence="8 9">
    <name type="scientific">Elliptochloris bilobata</name>
    <dbReference type="NCBI Taxonomy" id="381761"/>
    <lineage>
        <taxon>Eukaryota</taxon>
        <taxon>Viridiplantae</taxon>
        <taxon>Chlorophyta</taxon>
        <taxon>core chlorophytes</taxon>
        <taxon>Trebouxiophyceae</taxon>
        <taxon>Trebouxiophyceae incertae sedis</taxon>
        <taxon>Elliptochloris clade</taxon>
        <taxon>Elliptochloris</taxon>
    </lineage>
</organism>
<keyword evidence="4 5" id="KW-0862">Zinc</keyword>
<name>A0AAW1REW6_9CHLO</name>
<feature type="compositionally biased region" description="Low complexity" evidence="6">
    <location>
        <begin position="94"/>
        <end position="104"/>
    </location>
</feature>
<evidence type="ECO:0000313" key="9">
    <source>
        <dbReference type="Proteomes" id="UP001445335"/>
    </source>
</evidence>
<proteinExistence type="predicted"/>
<feature type="compositionally biased region" description="Low complexity" evidence="6">
    <location>
        <begin position="275"/>
        <end position="284"/>
    </location>
</feature>
<dbReference type="Pfam" id="PF00642">
    <property type="entry name" value="zf-CCCH"/>
    <property type="match status" value="2"/>
</dbReference>
<keyword evidence="9" id="KW-1185">Reference proteome</keyword>
<dbReference type="AlphaFoldDB" id="A0AAW1REW6"/>
<feature type="region of interest" description="Disordered" evidence="6">
    <location>
        <begin position="17"/>
        <end position="37"/>
    </location>
</feature>
<evidence type="ECO:0000256" key="4">
    <source>
        <dbReference type="ARBA" id="ARBA00022833"/>
    </source>
</evidence>
<feature type="compositionally biased region" description="Polar residues" evidence="6">
    <location>
        <begin position="20"/>
        <end position="35"/>
    </location>
</feature>
<dbReference type="PROSITE" id="PS50103">
    <property type="entry name" value="ZF_C3H1"/>
    <property type="match status" value="2"/>
</dbReference>
<protein>
    <recommendedName>
        <fullName evidence="7">C3H1-type domain-containing protein</fullName>
    </recommendedName>
</protein>
<dbReference type="GO" id="GO:0008270">
    <property type="term" value="F:zinc ion binding"/>
    <property type="evidence" value="ECO:0007669"/>
    <property type="project" value="UniProtKB-KW"/>
</dbReference>
<comment type="caution">
    <text evidence="8">The sequence shown here is derived from an EMBL/GenBank/DDBJ whole genome shotgun (WGS) entry which is preliminary data.</text>
</comment>
<feature type="domain" description="C3H1-type" evidence="7">
    <location>
        <begin position="42"/>
        <end position="69"/>
    </location>
</feature>
<feature type="zinc finger region" description="C3H1-type" evidence="5">
    <location>
        <begin position="234"/>
        <end position="262"/>
    </location>
</feature>
<evidence type="ECO:0000256" key="5">
    <source>
        <dbReference type="PROSITE-ProRule" id="PRU00723"/>
    </source>
</evidence>
<feature type="compositionally biased region" description="Pro residues" evidence="6">
    <location>
        <begin position="105"/>
        <end position="116"/>
    </location>
</feature>
<keyword evidence="1 5" id="KW-0479">Metal-binding</keyword>
<dbReference type="SUPFAM" id="SSF90229">
    <property type="entry name" value="CCCH zinc finger"/>
    <property type="match status" value="2"/>
</dbReference>
<gene>
    <name evidence="8" type="ORF">WJX81_007005</name>
</gene>
<feature type="compositionally biased region" description="Gly residues" evidence="6">
    <location>
        <begin position="117"/>
        <end position="134"/>
    </location>
</feature>
<dbReference type="EMBL" id="JALJOU010000043">
    <property type="protein sequence ID" value="KAK9831995.1"/>
    <property type="molecule type" value="Genomic_DNA"/>
</dbReference>
<dbReference type="Gene3D" id="4.10.1000.10">
    <property type="entry name" value="Zinc finger, CCCH-type"/>
    <property type="match status" value="2"/>
</dbReference>
<dbReference type="PANTHER" id="PTHR12547:SF18">
    <property type="entry name" value="PROTEIN TIS11"/>
    <property type="match status" value="1"/>
</dbReference>
<evidence type="ECO:0000256" key="6">
    <source>
        <dbReference type="SAM" id="MobiDB-lite"/>
    </source>
</evidence>
<keyword evidence="3 5" id="KW-0863">Zinc-finger</keyword>
<evidence type="ECO:0000313" key="8">
    <source>
        <dbReference type="EMBL" id="KAK9831995.1"/>
    </source>
</evidence>
<dbReference type="InterPro" id="IPR000571">
    <property type="entry name" value="Znf_CCCH"/>
</dbReference>
<accession>A0AAW1REW6</accession>
<feature type="domain" description="C3H1-type" evidence="7">
    <location>
        <begin position="234"/>
        <end position="262"/>
    </location>
</feature>
<dbReference type="GO" id="GO:0051252">
    <property type="term" value="P:regulation of RNA metabolic process"/>
    <property type="evidence" value="ECO:0007669"/>
    <property type="project" value="UniProtKB-ARBA"/>
</dbReference>
<dbReference type="GO" id="GO:0010468">
    <property type="term" value="P:regulation of gene expression"/>
    <property type="evidence" value="ECO:0007669"/>
    <property type="project" value="UniProtKB-ARBA"/>
</dbReference>
<dbReference type="PANTHER" id="PTHR12547">
    <property type="entry name" value="CCCH ZINC FINGER/TIS11-RELATED"/>
    <property type="match status" value="1"/>
</dbReference>